<proteinExistence type="predicted"/>
<dbReference type="InterPro" id="IPR018728">
    <property type="entry name" value="DUF2268"/>
</dbReference>
<sequence>MSVVRTDKWLNWYLQDQTNHRSKKKRMKSQKEFFVKPLEKWFDESFLKFLHPFLLDQGLFSPDEESLDELQKLADLSVWHDVQQVFVEIKEQWNGPDIPIYLLPAHSGMVDPAKKAGVSFPFAIFLFIGPHLKKVEIEALLIHEYHHSVRLQQTGLTEETIPFLESMYMEGLAECAVLERLGKEQLAYWTSIHQDQWEEKWVEKWIEPNLDLKGRSNHRKYLYGDARLRIPPMLGYYFGYQLAVACMNSRPGWNTVDWLRFTGAECDLLLKEVLKSMDNVE</sequence>
<protein>
    <submittedName>
        <fullName evidence="2">Uncharacterized protein YjaZ</fullName>
    </submittedName>
</protein>
<feature type="domain" description="DUF2268" evidence="1">
    <location>
        <begin position="78"/>
        <end position="261"/>
    </location>
</feature>
<evidence type="ECO:0000313" key="2">
    <source>
        <dbReference type="EMBL" id="MDQ0207905.1"/>
    </source>
</evidence>
<dbReference type="Proteomes" id="UP001225034">
    <property type="component" value="Unassembled WGS sequence"/>
</dbReference>
<gene>
    <name evidence="2" type="ORF">J2S05_002714</name>
</gene>
<comment type="caution">
    <text evidence="2">The sequence shown here is derived from an EMBL/GenBank/DDBJ whole genome shotgun (WGS) entry which is preliminary data.</text>
</comment>
<evidence type="ECO:0000259" key="1">
    <source>
        <dbReference type="Pfam" id="PF10026"/>
    </source>
</evidence>
<name>A0ABT9YJ63_9BACI</name>
<dbReference type="Pfam" id="PF10026">
    <property type="entry name" value="DUF2268"/>
    <property type="match status" value="1"/>
</dbReference>
<keyword evidence="3" id="KW-1185">Reference proteome</keyword>
<organism evidence="2 3">
    <name type="scientific">Alkalicoccobacillus murimartini</name>
    <dbReference type="NCBI Taxonomy" id="171685"/>
    <lineage>
        <taxon>Bacteria</taxon>
        <taxon>Bacillati</taxon>
        <taxon>Bacillota</taxon>
        <taxon>Bacilli</taxon>
        <taxon>Bacillales</taxon>
        <taxon>Bacillaceae</taxon>
        <taxon>Alkalicoccobacillus</taxon>
    </lineage>
</organism>
<dbReference type="RefSeq" id="WP_306983566.1">
    <property type="nucleotide sequence ID" value="NZ_JAUSUA010000004.1"/>
</dbReference>
<evidence type="ECO:0000313" key="3">
    <source>
        <dbReference type="Proteomes" id="UP001225034"/>
    </source>
</evidence>
<dbReference type="EMBL" id="JAUSUA010000004">
    <property type="protein sequence ID" value="MDQ0207905.1"/>
    <property type="molecule type" value="Genomic_DNA"/>
</dbReference>
<accession>A0ABT9YJ63</accession>
<reference evidence="2 3" key="1">
    <citation type="submission" date="2023-07" db="EMBL/GenBank/DDBJ databases">
        <title>Genomic Encyclopedia of Type Strains, Phase IV (KMG-IV): sequencing the most valuable type-strain genomes for metagenomic binning, comparative biology and taxonomic classification.</title>
        <authorList>
            <person name="Goeker M."/>
        </authorList>
    </citation>
    <scope>NUCLEOTIDE SEQUENCE [LARGE SCALE GENOMIC DNA]</scope>
    <source>
        <strain evidence="2 3">DSM 19154</strain>
    </source>
</reference>